<evidence type="ECO:0000313" key="11">
    <source>
        <dbReference type="EMBL" id="NYE75214.1"/>
    </source>
</evidence>
<dbReference type="GO" id="GO:0004674">
    <property type="term" value="F:protein serine/threonine kinase activity"/>
    <property type="evidence" value="ECO:0007669"/>
    <property type="project" value="UniProtKB-KW"/>
</dbReference>
<evidence type="ECO:0000256" key="8">
    <source>
        <dbReference type="ARBA" id="ARBA00048679"/>
    </source>
</evidence>
<evidence type="ECO:0000313" key="12">
    <source>
        <dbReference type="Proteomes" id="UP000569914"/>
    </source>
</evidence>
<keyword evidence="5 11" id="KW-0418">Kinase</keyword>
<proteinExistence type="predicted"/>
<keyword evidence="4" id="KW-0547">Nucleotide-binding</keyword>
<dbReference type="AlphaFoldDB" id="A0A7Y9IFF0"/>
<dbReference type="PROSITE" id="PS50011">
    <property type="entry name" value="PROTEIN_KINASE_DOM"/>
    <property type="match status" value="1"/>
</dbReference>
<dbReference type="Proteomes" id="UP000569914">
    <property type="component" value="Unassembled WGS sequence"/>
</dbReference>
<dbReference type="RefSeq" id="WP_179757758.1">
    <property type="nucleotide sequence ID" value="NZ_JACCBU010000001.1"/>
</dbReference>
<keyword evidence="2" id="KW-0723">Serine/threonine-protein kinase</keyword>
<dbReference type="FunFam" id="1.10.510.10:FF:000306">
    <property type="entry name" value="Serine/threonine protein kinase"/>
    <property type="match status" value="1"/>
</dbReference>
<comment type="caution">
    <text evidence="11">The sequence shown here is derived from an EMBL/GenBank/DDBJ whole genome shotgun (WGS) entry which is preliminary data.</text>
</comment>
<dbReference type="InterPro" id="IPR011009">
    <property type="entry name" value="Kinase-like_dom_sf"/>
</dbReference>
<comment type="catalytic activity">
    <reaction evidence="7">
        <text>L-threonyl-[protein] + ATP = O-phospho-L-threonyl-[protein] + ADP + H(+)</text>
        <dbReference type="Rhea" id="RHEA:46608"/>
        <dbReference type="Rhea" id="RHEA-COMP:11060"/>
        <dbReference type="Rhea" id="RHEA-COMP:11605"/>
        <dbReference type="ChEBI" id="CHEBI:15378"/>
        <dbReference type="ChEBI" id="CHEBI:30013"/>
        <dbReference type="ChEBI" id="CHEBI:30616"/>
        <dbReference type="ChEBI" id="CHEBI:61977"/>
        <dbReference type="ChEBI" id="CHEBI:456216"/>
        <dbReference type="EC" id="2.7.11.1"/>
    </reaction>
</comment>
<keyword evidence="12" id="KW-1185">Reference proteome</keyword>
<evidence type="ECO:0000256" key="3">
    <source>
        <dbReference type="ARBA" id="ARBA00022679"/>
    </source>
</evidence>
<dbReference type="Pfam" id="PF16918">
    <property type="entry name" value="PknG_TPR"/>
    <property type="match status" value="1"/>
</dbReference>
<dbReference type="InterPro" id="IPR031634">
    <property type="entry name" value="PknG_rubred"/>
</dbReference>
<dbReference type="EC" id="2.7.11.1" evidence="1"/>
<dbReference type="PANTHER" id="PTHR24363">
    <property type="entry name" value="SERINE/THREONINE PROTEIN KINASE"/>
    <property type="match status" value="1"/>
</dbReference>
<comment type="catalytic activity">
    <reaction evidence="8">
        <text>L-seryl-[protein] + ATP = O-phospho-L-seryl-[protein] + ADP + H(+)</text>
        <dbReference type="Rhea" id="RHEA:17989"/>
        <dbReference type="Rhea" id="RHEA-COMP:9863"/>
        <dbReference type="Rhea" id="RHEA-COMP:11604"/>
        <dbReference type="ChEBI" id="CHEBI:15378"/>
        <dbReference type="ChEBI" id="CHEBI:29999"/>
        <dbReference type="ChEBI" id="CHEBI:30616"/>
        <dbReference type="ChEBI" id="CHEBI:83421"/>
        <dbReference type="ChEBI" id="CHEBI:456216"/>
        <dbReference type="EC" id="2.7.11.1"/>
    </reaction>
</comment>
<organism evidence="11 12">
    <name type="scientific">Microlunatus parietis</name>
    <dbReference type="NCBI Taxonomy" id="682979"/>
    <lineage>
        <taxon>Bacteria</taxon>
        <taxon>Bacillati</taxon>
        <taxon>Actinomycetota</taxon>
        <taxon>Actinomycetes</taxon>
        <taxon>Propionibacteriales</taxon>
        <taxon>Propionibacteriaceae</taxon>
        <taxon>Microlunatus</taxon>
    </lineage>
</organism>
<feature type="domain" description="Protein kinase" evidence="10">
    <location>
        <begin position="245"/>
        <end position="495"/>
    </location>
</feature>
<accession>A0A7Y9IFF0</accession>
<feature type="compositionally biased region" description="Gly residues" evidence="9">
    <location>
        <begin position="112"/>
        <end position="123"/>
    </location>
</feature>
<dbReference type="Pfam" id="PF16919">
    <property type="entry name" value="PknG_rubred"/>
    <property type="match status" value="1"/>
</dbReference>
<dbReference type="CDD" id="cd14014">
    <property type="entry name" value="STKc_PknB_like"/>
    <property type="match status" value="1"/>
</dbReference>
<evidence type="ECO:0000259" key="10">
    <source>
        <dbReference type="PROSITE" id="PS50011"/>
    </source>
</evidence>
<dbReference type="Gene3D" id="3.30.200.20">
    <property type="entry name" value="Phosphorylase Kinase, domain 1"/>
    <property type="match status" value="1"/>
</dbReference>
<evidence type="ECO:0000256" key="4">
    <source>
        <dbReference type="ARBA" id="ARBA00022741"/>
    </source>
</evidence>
<evidence type="ECO:0000256" key="1">
    <source>
        <dbReference type="ARBA" id="ARBA00012513"/>
    </source>
</evidence>
<keyword evidence="3 11" id="KW-0808">Transferase</keyword>
<dbReference type="GO" id="GO:0005524">
    <property type="term" value="F:ATP binding"/>
    <property type="evidence" value="ECO:0007669"/>
    <property type="project" value="UniProtKB-KW"/>
</dbReference>
<feature type="compositionally biased region" description="Pro residues" evidence="9">
    <location>
        <begin position="98"/>
        <end position="107"/>
    </location>
</feature>
<evidence type="ECO:0000256" key="7">
    <source>
        <dbReference type="ARBA" id="ARBA00047899"/>
    </source>
</evidence>
<dbReference type="Pfam" id="PF00069">
    <property type="entry name" value="Pkinase"/>
    <property type="match status" value="1"/>
</dbReference>
<protein>
    <recommendedName>
        <fullName evidence="1">non-specific serine/threonine protein kinase</fullName>
        <ecNumber evidence="1">2.7.11.1</ecNumber>
    </recommendedName>
</protein>
<feature type="region of interest" description="Disordered" evidence="9">
    <location>
        <begin position="193"/>
        <end position="214"/>
    </location>
</feature>
<dbReference type="SUPFAM" id="SSF56112">
    <property type="entry name" value="Protein kinase-like (PK-like)"/>
    <property type="match status" value="1"/>
</dbReference>
<dbReference type="InterPro" id="IPR000719">
    <property type="entry name" value="Prot_kinase_dom"/>
</dbReference>
<keyword evidence="6" id="KW-0067">ATP-binding</keyword>
<name>A0A7Y9IFF0_9ACTN</name>
<dbReference type="Gene3D" id="1.25.40.10">
    <property type="entry name" value="Tetratricopeptide repeat domain"/>
    <property type="match status" value="1"/>
</dbReference>
<dbReference type="EMBL" id="JACCBU010000001">
    <property type="protein sequence ID" value="NYE75214.1"/>
    <property type="molecule type" value="Genomic_DNA"/>
</dbReference>
<dbReference type="SUPFAM" id="SSF48452">
    <property type="entry name" value="TPR-like"/>
    <property type="match status" value="1"/>
</dbReference>
<evidence type="ECO:0000256" key="2">
    <source>
        <dbReference type="ARBA" id="ARBA00022527"/>
    </source>
</evidence>
<dbReference type="Gene3D" id="1.10.510.10">
    <property type="entry name" value="Transferase(Phosphotransferase) domain 1"/>
    <property type="match status" value="1"/>
</dbReference>
<feature type="compositionally biased region" description="Low complexity" evidence="9">
    <location>
        <begin position="67"/>
        <end position="83"/>
    </location>
</feature>
<feature type="compositionally biased region" description="Polar residues" evidence="9">
    <location>
        <begin position="148"/>
        <end position="161"/>
    </location>
</feature>
<evidence type="ECO:0000256" key="9">
    <source>
        <dbReference type="SAM" id="MobiDB-lite"/>
    </source>
</evidence>
<gene>
    <name evidence="11" type="ORF">BKA15_006543</name>
</gene>
<feature type="region of interest" description="Disordered" evidence="9">
    <location>
        <begin position="67"/>
        <end position="161"/>
    </location>
</feature>
<sequence length="818" mass="87291">MTQGTQATPCSQPGCSGTIVDGYCDVCGSPGGVIGTTTLPSGCTQPGCSGTYVDGYCDVCGAPADTSAAAPATGTPGPATGPAVDDGGGIADPAWTPTTPPVSPPSVPNRGSGDGSGAAGAAGVGSTITRSSSRLDSTALGSKRARGSGSTATRRTHSGSTRLRAARLGAGLTRVPPAPKVDASTVIMRNPEVPENKRSCPSCGAPVGRSRDGRPGRTEGFCAKCRNPFSFTPKLQPGELVANQYEVAGCLAHGGLGWIYLARDKNVSNRWVVLKGLLNSGDKDAQQAAISERQFLAQVQHPLILEIYNFVEHDGAGYSVMEYVGGSSLKDILKQRMRANGGDYDPLPVDQAIAYILEVLPAFQYLHDHGLVYCDFKPDNLIQIGDAIKLIDLGGVRRIDDEESAIYGTVGYQAPEVAEVGTSVASDIYTIGRTLTVLITEFRGYQTAYVNRLPEVQSTPVFQQHDSLYRLLAKACAPDPADRFATVDELRVQLLGVLREVVAAKTEGTALTSAPSMLFETPAITGDRLEWHELPHLRQDTTDPQYPWLANLAVEDPGARLQALELAPGDSAEVRLARARAALQLNDSALVERYTNEMLTEDPWEWRALWISGLSALQQQDFPSAQAAFNAVYGQVPGELAPKLALAAACEEDAYDIAEVLYQVCASTDANYLGPAAFGLARIRVRVRGDVTGAVQALDLIPSTSHGYTEARRQRAELLYQHGSDLSSLAAAADSLRGVRIDRRERSQLTAMILVKALDLVQNGAESTVRIGDIPADPKSLRDGLETAYRDLARSAPDEPTRYRLVDEANRVRRWSLQ</sequence>
<dbReference type="InterPro" id="IPR011990">
    <property type="entry name" value="TPR-like_helical_dom_sf"/>
</dbReference>
<dbReference type="PANTHER" id="PTHR24363:SF0">
    <property type="entry name" value="SERINE_THREONINE KINASE LIKE DOMAIN CONTAINING 1"/>
    <property type="match status" value="1"/>
</dbReference>
<evidence type="ECO:0000256" key="5">
    <source>
        <dbReference type="ARBA" id="ARBA00022777"/>
    </source>
</evidence>
<reference evidence="11 12" key="1">
    <citation type="submission" date="2020-07" db="EMBL/GenBank/DDBJ databases">
        <title>Sequencing the genomes of 1000 actinobacteria strains.</title>
        <authorList>
            <person name="Klenk H.-P."/>
        </authorList>
    </citation>
    <scope>NUCLEOTIDE SEQUENCE [LARGE SCALE GENOMIC DNA]</scope>
    <source>
        <strain evidence="11 12">DSM 22083</strain>
    </source>
</reference>
<evidence type="ECO:0000256" key="6">
    <source>
        <dbReference type="ARBA" id="ARBA00022840"/>
    </source>
</evidence>
<feature type="compositionally biased region" description="Polar residues" evidence="9">
    <location>
        <begin position="127"/>
        <end position="140"/>
    </location>
</feature>
<dbReference type="InterPro" id="IPR031636">
    <property type="entry name" value="PknG_TPR"/>
</dbReference>